<dbReference type="EMBL" id="JAGEUA010000009">
    <property type="protein sequence ID" value="KAL0966863.1"/>
    <property type="molecule type" value="Genomic_DNA"/>
</dbReference>
<evidence type="ECO:0000313" key="1">
    <source>
        <dbReference type="EMBL" id="KAL0966863.1"/>
    </source>
</evidence>
<gene>
    <name evidence="1" type="ORF">UPYG_G00301120</name>
</gene>
<evidence type="ECO:0000313" key="2">
    <source>
        <dbReference type="Proteomes" id="UP001557470"/>
    </source>
</evidence>
<organism evidence="1 2">
    <name type="scientific">Umbra pygmaea</name>
    <name type="common">Eastern mudminnow</name>
    <dbReference type="NCBI Taxonomy" id="75934"/>
    <lineage>
        <taxon>Eukaryota</taxon>
        <taxon>Metazoa</taxon>
        <taxon>Chordata</taxon>
        <taxon>Craniata</taxon>
        <taxon>Vertebrata</taxon>
        <taxon>Euteleostomi</taxon>
        <taxon>Actinopterygii</taxon>
        <taxon>Neopterygii</taxon>
        <taxon>Teleostei</taxon>
        <taxon>Protacanthopterygii</taxon>
        <taxon>Esociformes</taxon>
        <taxon>Umbridae</taxon>
        <taxon>Umbra</taxon>
    </lineage>
</organism>
<dbReference type="Proteomes" id="UP001557470">
    <property type="component" value="Unassembled WGS sequence"/>
</dbReference>
<keyword evidence="2" id="KW-1185">Reference proteome</keyword>
<name>A0ABD0WAN2_UMBPY</name>
<dbReference type="AlphaFoldDB" id="A0ABD0WAN2"/>
<comment type="caution">
    <text evidence="1">The sequence shown here is derived from an EMBL/GenBank/DDBJ whole genome shotgun (WGS) entry which is preliminary data.</text>
</comment>
<protein>
    <submittedName>
        <fullName evidence="1">Uncharacterized protein</fullName>
    </submittedName>
</protein>
<sequence>MAAFRLTLESIYFARGGNMGRAVNHARNDETRLKLETESQGDKRPCRKPYPYSASGEVNRLQSQANCSHYTFFRTAKKQKKRLQWRTQIFVPPLPAQEYAELLPESWRAALNKEQQQWIGRQPGTSRLVEAICSQLCRLNPCGTQSGGIKRSRWALVLADYVSIREAVLESPRMMAETNIELFELSQRTISQWYSRRQKERERSVLEQGLGLIRGPSVTPDPFPEGRQPHYRAPDLQPFVCLSRI</sequence>
<accession>A0ABD0WAN2</accession>
<reference evidence="1 2" key="1">
    <citation type="submission" date="2024-06" db="EMBL/GenBank/DDBJ databases">
        <authorList>
            <person name="Pan Q."/>
            <person name="Wen M."/>
            <person name="Jouanno E."/>
            <person name="Zahm M."/>
            <person name="Klopp C."/>
            <person name="Cabau C."/>
            <person name="Louis A."/>
            <person name="Berthelot C."/>
            <person name="Parey E."/>
            <person name="Roest Crollius H."/>
            <person name="Montfort J."/>
            <person name="Robinson-Rechavi M."/>
            <person name="Bouchez O."/>
            <person name="Lampietro C."/>
            <person name="Lopez Roques C."/>
            <person name="Donnadieu C."/>
            <person name="Postlethwait J."/>
            <person name="Bobe J."/>
            <person name="Verreycken H."/>
            <person name="Guiguen Y."/>
        </authorList>
    </citation>
    <scope>NUCLEOTIDE SEQUENCE [LARGE SCALE GENOMIC DNA]</scope>
    <source>
        <strain evidence="1">Up_M1</strain>
        <tissue evidence="1">Testis</tissue>
    </source>
</reference>
<proteinExistence type="predicted"/>